<keyword evidence="2" id="KW-0472">Membrane</keyword>
<keyword evidence="2" id="KW-1133">Transmembrane helix</keyword>
<comment type="caution">
    <text evidence="4">The sequence shown here is derived from an EMBL/GenBank/DDBJ whole genome shotgun (WGS) entry which is preliminary data.</text>
</comment>
<evidence type="ECO:0000256" key="2">
    <source>
        <dbReference type="SAM" id="Phobius"/>
    </source>
</evidence>
<gene>
    <name evidence="4" type="ORF">ACFQGL_31405</name>
</gene>
<dbReference type="RefSeq" id="WP_377516283.1">
    <property type="nucleotide sequence ID" value="NZ_JBHSQS010000043.1"/>
</dbReference>
<proteinExistence type="predicted"/>
<evidence type="ECO:0000256" key="1">
    <source>
        <dbReference type="SAM" id="MobiDB-lite"/>
    </source>
</evidence>
<keyword evidence="5" id="KW-1185">Reference proteome</keyword>
<sequence>MDASVTYLVVAVLALAVVLIVMRARRRAAARSGNASSAGRPARGRAADTLRGGPHRLAPGDRVRIRDMEYAVRGTLRLVEGDWSWVQHLLDGGTGTDHWLSVEGGPDPELVLWTGEPGATVTPGAPTIDLGGRRYTWSESGQARYTATGETGLSPAGTMRYHDYQSGGAARLAFEAYGEEGWRVSRGDLLDSAELAIQPTAEGR</sequence>
<accession>A0ABW1HG39</accession>
<dbReference type="InterPro" id="IPR025235">
    <property type="entry name" value="DUF4178"/>
</dbReference>
<feature type="compositionally biased region" description="Low complexity" evidence="1">
    <location>
        <begin position="31"/>
        <end position="41"/>
    </location>
</feature>
<keyword evidence="2" id="KW-0812">Transmembrane</keyword>
<feature type="domain" description="DUF4178" evidence="3">
    <location>
        <begin position="59"/>
        <end position="189"/>
    </location>
</feature>
<evidence type="ECO:0000313" key="4">
    <source>
        <dbReference type="EMBL" id="MFC5927862.1"/>
    </source>
</evidence>
<protein>
    <submittedName>
        <fullName evidence="4">DUF4178 domain-containing protein</fullName>
    </submittedName>
</protein>
<feature type="region of interest" description="Disordered" evidence="1">
    <location>
        <begin position="31"/>
        <end position="58"/>
    </location>
</feature>
<name>A0ABW1HG39_9ACTN</name>
<dbReference type="Pfam" id="PF13785">
    <property type="entry name" value="DUF4178"/>
    <property type="match status" value="1"/>
</dbReference>
<reference evidence="5" key="1">
    <citation type="journal article" date="2019" name="Int. J. Syst. Evol. Microbiol.">
        <title>The Global Catalogue of Microorganisms (GCM) 10K type strain sequencing project: providing services to taxonomists for standard genome sequencing and annotation.</title>
        <authorList>
            <consortium name="The Broad Institute Genomics Platform"/>
            <consortium name="The Broad Institute Genome Sequencing Center for Infectious Disease"/>
            <person name="Wu L."/>
            <person name="Ma J."/>
        </authorList>
    </citation>
    <scope>NUCLEOTIDE SEQUENCE [LARGE SCALE GENOMIC DNA]</scope>
    <source>
        <strain evidence="5">CGMCC 4.7144</strain>
    </source>
</reference>
<organism evidence="4 5">
    <name type="scientific">Micromonospora vulcania</name>
    <dbReference type="NCBI Taxonomy" id="1441873"/>
    <lineage>
        <taxon>Bacteria</taxon>
        <taxon>Bacillati</taxon>
        <taxon>Actinomycetota</taxon>
        <taxon>Actinomycetes</taxon>
        <taxon>Micromonosporales</taxon>
        <taxon>Micromonosporaceae</taxon>
        <taxon>Micromonospora</taxon>
    </lineage>
</organism>
<evidence type="ECO:0000313" key="5">
    <source>
        <dbReference type="Proteomes" id="UP001596226"/>
    </source>
</evidence>
<feature type="transmembrane region" description="Helical" evidence="2">
    <location>
        <begin position="6"/>
        <end position="24"/>
    </location>
</feature>
<dbReference type="Proteomes" id="UP001596226">
    <property type="component" value="Unassembled WGS sequence"/>
</dbReference>
<dbReference type="EMBL" id="JBHSQS010000043">
    <property type="protein sequence ID" value="MFC5927862.1"/>
    <property type="molecule type" value="Genomic_DNA"/>
</dbReference>
<evidence type="ECO:0000259" key="3">
    <source>
        <dbReference type="Pfam" id="PF13785"/>
    </source>
</evidence>